<gene>
    <name evidence="2" type="ORF">niasHT_025155</name>
</gene>
<protein>
    <recommendedName>
        <fullName evidence="4">Secreted protein</fullName>
    </recommendedName>
</protein>
<dbReference type="EMBL" id="JBICBT010000942">
    <property type="protein sequence ID" value="KAL3091393.1"/>
    <property type="molecule type" value="Genomic_DNA"/>
</dbReference>
<evidence type="ECO:0000256" key="1">
    <source>
        <dbReference type="SAM" id="SignalP"/>
    </source>
</evidence>
<evidence type="ECO:0008006" key="4">
    <source>
        <dbReference type="Google" id="ProtNLM"/>
    </source>
</evidence>
<accession>A0ABD2JLB8</accession>
<organism evidence="2 3">
    <name type="scientific">Heterodera trifolii</name>
    <dbReference type="NCBI Taxonomy" id="157864"/>
    <lineage>
        <taxon>Eukaryota</taxon>
        <taxon>Metazoa</taxon>
        <taxon>Ecdysozoa</taxon>
        <taxon>Nematoda</taxon>
        <taxon>Chromadorea</taxon>
        <taxon>Rhabditida</taxon>
        <taxon>Tylenchina</taxon>
        <taxon>Tylenchomorpha</taxon>
        <taxon>Tylenchoidea</taxon>
        <taxon>Heteroderidae</taxon>
        <taxon>Heteroderinae</taxon>
        <taxon>Heterodera</taxon>
    </lineage>
</organism>
<name>A0ABD2JLB8_9BILA</name>
<keyword evidence="1" id="KW-0732">Signal</keyword>
<dbReference type="Proteomes" id="UP001620626">
    <property type="component" value="Unassembled WGS sequence"/>
</dbReference>
<feature type="chain" id="PRO_5044893838" description="Secreted protein" evidence="1">
    <location>
        <begin position="27"/>
        <end position="102"/>
    </location>
</feature>
<feature type="signal peptide" evidence="1">
    <location>
        <begin position="1"/>
        <end position="26"/>
    </location>
</feature>
<reference evidence="2 3" key="1">
    <citation type="submission" date="2024-10" db="EMBL/GenBank/DDBJ databases">
        <authorList>
            <person name="Kim D."/>
        </authorList>
    </citation>
    <scope>NUCLEOTIDE SEQUENCE [LARGE SCALE GENOMIC DNA]</scope>
    <source>
        <strain evidence="2">BH-2024</strain>
    </source>
</reference>
<sequence length="102" mass="11008">MLFPPFGSLLSAVAVVALLMPCHCEALNCWSGAINSSGIESPANVFVIKQCERTDQFCSRGTCISVDEKISLVALSCYNDIAYLIRVGCVKFEALQNEGSEI</sequence>
<evidence type="ECO:0000313" key="2">
    <source>
        <dbReference type="EMBL" id="KAL3091393.1"/>
    </source>
</evidence>
<comment type="caution">
    <text evidence="2">The sequence shown here is derived from an EMBL/GenBank/DDBJ whole genome shotgun (WGS) entry which is preliminary data.</text>
</comment>
<keyword evidence="3" id="KW-1185">Reference proteome</keyword>
<evidence type="ECO:0000313" key="3">
    <source>
        <dbReference type="Proteomes" id="UP001620626"/>
    </source>
</evidence>
<dbReference type="AlphaFoldDB" id="A0ABD2JLB8"/>
<proteinExistence type="predicted"/>